<dbReference type="GeneID" id="97285843"/>
<dbReference type="PANTHER" id="PTHR14239:SF10">
    <property type="entry name" value="REDUCTASE"/>
    <property type="match status" value="1"/>
</dbReference>
<evidence type="ECO:0000313" key="4">
    <source>
        <dbReference type="Proteomes" id="UP001622557"/>
    </source>
</evidence>
<evidence type="ECO:0000259" key="2">
    <source>
        <dbReference type="Pfam" id="PF03807"/>
    </source>
</evidence>
<dbReference type="EMBL" id="CP108164">
    <property type="protein sequence ID" value="WTQ85265.1"/>
    <property type="molecule type" value="Genomic_DNA"/>
</dbReference>
<dbReference type="Pfam" id="PF03807">
    <property type="entry name" value="F420_oxidored"/>
    <property type="match status" value="1"/>
</dbReference>
<dbReference type="Proteomes" id="UP001622557">
    <property type="component" value="Chromosome"/>
</dbReference>
<dbReference type="SUPFAM" id="SSF51735">
    <property type="entry name" value="NAD(P)-binding Rossmann-fold domains"/>
    <property type="match status" value="1"/>
</dbReference>
<proteinExistence type="predicted"/>
<dbReference type="PANTHER" id="PTHR14239">
    <property type="entry name" value="DUDULIN-RELATED"/>
    <property type="match status" value="1"/>
</dbReference>
<dbReference type="InterPro" id="IPR036291">
    <property type="entry name" value="NAD(P)-bd_dom_sf"/>
</dbReference>
<keyword evidence="1" id="KW-0560">Oxidoreductase</keyword>
<evidence type="ECO:0000313" key="3">
    <source>
        <dbReference type="EMBL" id="WTQ85265.1"/>
    </source>
</evidence>
<dbReference type="Gene3D" id="3.40.50.720">
    <property type="entry name" value="NAD(P)-binding Rossmann-like Domain"/>
    <property type="match status" value="1"/>
</dbReference>
<dbReference type="InterPro" id="IPR028939">
    <property type="entry name" value="P5C_Rdtase_cat_N"/>
</dbReference>
<evidence type="ECO:0000256" key="1">
    <source>
        <dbReference type="ARBA" id="ARBA00023002"/>
    </source>
</evidence>
<reference evidence="3 4" key="1">
    <citation type="submission" date="2022-10" db="EMBL/GenBank/DDBJ databases">
        <title>The complete genomes of actinobacterial strains from the NBC collection.</title>
        <authorList>
            <person name="Joergensen T.S."/>
            <person name="Alvarez Arevalo M."/>
            <person name="Sterndorff E.B."/>
            <person name="Faurdal D."/>
            <person name="Vuksanovic O."/>
            <person name="Mourched A.-S."/>
            <person name="Charusanti P."/>
            <person name="Shaw S."/>
            <person name="Blin K."/>
            <person name="Weber T."/>
        </authorList>
    </citation>
    <scope>NUCLEOTIDE SEQUENCE [LARGE SCALE GENOMIC DNA]</scope>
    <source>
        <strain evidence="3 4">NBC_00156</strain>
    </source>
</reference>
<gene>
    <name evidence="3" type="ORF">OG350_35400</name>
</gene>
<protein>
    <submittedName>
        <fullName evidence="3">NADPH-dependent F420 reductase</fullName>
    </submittedName>
</protein>
<feature type="domain" description="Pyrroline-5-carboxylate reductase catalytic N-terminal" evidence="2">
    <location>
        <begin position="3"/>
        <end position="80"/>
    </location>
</feature>
<dbReference type="InterPro" id="IPR051267">
    <property type="entry name" value="STEAP_metalloreductase"/>
</dbReference>
<organism evidence="3 4">
    <name type="scientific">Streptomyces achromogenes</name>
    <dbReference type="NCBI Taxonomy" id="67255"/>
    <lineage>
        <taxon>Bacteria</taxon>
        <taxon>Bacillati</taxon>
        <taxon>Actinomycetota</taxon>
        <taxon>Actinomycetes</taxon>
        <taxon>Kitasatosporales</taxon>
        <taxon>Streptomycetaceae</taxon>
        <taxon>Streptomyces</taxon>
    </lineage>
</organism>
<dbReference type="RefSeq" id="WP_030610908.1">
    <property type="nucleotide sequence ID" value="NZ_CP108164.1"/>
</dbReference>
<sequence>MSKILIIGNGNVGSALSGRLTEAGHEVTAVNSSVPAQEVAATASASDVVVLAVPFSAVAGLDGAVKSALDGKTVIDATNPLAADFMSLTVGHTTSGGEEVAKALPGARVAKAFNSVFANHLASGEVNGNKLFLPVAGDDEAAKKTAIDLATQLGFDAVDAGPLSSARYIEPAIELLIQLAFGKGHGPGIGLTLVRG</sequence>
<name>A0ABZ1KYN1_STRAH</name>
<keyword evidence="4" id="KW-1185">Reference proteome</keyword>
<accession>A0ABZ1KYN1</accession>